<dbReference type="Proteomes" id="UP000295793">
    <property type="component" value="Unassembled WGS sequence"/>
</dbReference>
<dbReference type="RefSeq" id="WP_207902748.1">
    <property type="nucleotide sequence ID" value="NZ_SLZR01000014.1"/>
</dbReference>
<sequence length="280" mass="32484">MSMNKKRIIEVAHNTEAELLNEIALPINRCNVPARVLASLAFQRHPVPLEIDAIHNRHPDLFDALSKADDHENRADYFREFMAFRFRLPEGKYKERFKDDPPPRPKINYRRLLLGWLFDSDNSQGAAWRAWVESRFGLLTRYHGGPIHGPETIEYMRFRQECAKAMYNTNELETQLDLLYSYCQIELRHHHPGETHLTLYRGCDQLPEHTIDGRTVKLFNNLNSFTSNPDAALSFGTKIVSVQVPLQKIACFDSLLPRALTGEQEYMVLGGLYEVEDERI</sequence>
<dbReference type="GO" id="GO:0030701">
    <property type="term" value="F:NAD+-dinitrogen-reductase ADP-D-ribosyltransferase activity"/>
    <property type="evidence" value="ECO:0007669"/>
    <property type="project" value="InterPro"/>
</dbReference>
<dbReference type="InterPro" id="IPR009953">
    <property type="entry name" value="DRA_trans"/>
</dbReference>
<comment type="caution">
    <text evidence="1">The sequence shown here is derived from an EMBL/GenBank/DDBJ whole genome shotgun (WGS) entry which is preliminary data.</text>
</comment>
<proteinExistence type="predicted"/>
<organism evidence="1 2">
    <name type="scientific">Reinekea marinisedimentorum</name>
    <dbReference type="NCBI Taxonomy" id="230495"/>
    <lineage>
        <taxon>Bacteria</taxon>
        <taxon>Pseudomonadati</taxon>
        <taxon>Pseudomonadota</taxon>
        <taxon>Gammaproteobacteria</taxon>
        <taxon>Oceanospirillales</taxon>
        <taxon>Saccharospirillaceae</taxon>
        <taxon>Reinekea</taxon>
    </lineage>
</organism>
<evidence type="ECO:0000313" key="2">
    <source>
        <dbReference type="Proteomes" id="UP000295793"/>
    </source>
</evidence>
<keyword evidence="2" id="KW-1185">Reference proteome</keyword>
<protein>
    <submittedName>
        <fullName evidence="1">NAD+--dinitrogen-reductase ADP-D-ribosyltransferase</fullName>
    </submittedName>
</protein>
<dbReference type="AlphaFoldDB" id="A0A4V2UJ63"/>
<dbReference type="Pfam" id="PF07357">
    <property type="entry name" value="DRAT"/>
    <property type="match status" value="1"/>
</dbReference>
<dbReference type="GO" id="GO:0009399">
    <property type="term" value="P:nitrogen fixation"/>
    <property type="evidence" value="ECO:0007669"/>
    <property type="project" value="InterPro"/>
</dbReference>
<accession>A0A4V2UJ63</accession>
<evidence type="ECO:0000313" key="1">
    <source>
        <dbReference type="EMBL" id="TCS38840.1"/>
    </source>
</evidence>
<keyword evidence="1" id="KW-0808">Transferase</keyword>
<gene>
    <name evidence="1" type="ORF">BCF53_1145</name>
</gene>
<reference evidence="1 2" key="1">
    <citation type="submission" date="2019-03" db="EMBL/GenBank/DDBJ databases">
        <title>Genomic Encyclopedia of Archaeal and Bacterial Type Strains, Phase II (KMG-II): from individual species to whole genera.</title>
        <authorList>
            <person name="Goeker M."/>
        </authorList>
    </citation>
    <scope>NUCLEOTIDE SEQUENCE [LARGE SCALE GENOMIC DNA]</scope>
    <source>
        <strain evidence="1 2">DSM 15388</strain>
    </source>
</reference>
<name>A0A4V2UJ63_9GAMM</name>
<dbReference type="EMBL" id="SLZR01000014">
    <property type="protein sequence ID" value="TCS38840.1"/>
    <property type="molecule type" value="Genomic_DNA"/>
</dbReference>